<proteinExistence type="predicted"/>
<reference evidence="1 2" key="1">
    <citation type="submission" date="2018-06" db="EMBL/GenBank/DDBJ databases">
        <title>Sphaerisporangium craniellae sp. nov., isolated from a marine sponge in the South China Sea.</title>
        <authorList>
            <person name="Li L."/>
        </authorList>
    </citation>
    <scope>NUCLEOTIDE SEQUENCE [LARGE SCALE GENOMIC DNA]</scope>
    <source>
        <strain evidence="1 2">CCTCC AA 208026</strain>
    </source>
</reference>
<sequence>MLVISSSEWAAFLAEVKSSAI</sequence>
<dbReference type="Proteomes" id="UP000253094">
    <property type="component" value="Unassembled WGS sequence"/>
</dbReference>
<keyword evidence="2" id="KW-1185">Reference proteome</keyword>
<evidence type="ECO:0008006" key="3">
    <source>
        <dbReference type="Google" id="ProtNLM"/>
    </source>
</evidence>
<protein>
    <recommendedName>
        <fullName evidence="3">DUF397 domain-containing protein</fullName>
    </recommendedName>
</protein>
<dbReference type="AlphaFoldDB" id="A0A367FP12"/>
<comment type="caution">
    <text evidence="1">The sequence shown here is derived from an EMBL/GenBank/DDBJ whole genome shotgun (WGS) entry which is preliminary data.</text>
</comment>
<name>A0A367FP12_9ACTN</name>
<evidence type="ECO:0000313" key="2">
    <source>
        <dbReference type="Proteomes" id="UP000253094"/>
    </source>
</evidence>
<organism evidence="1 2">
    <name type="scientific">Sphaerisporangium album</name>
    <dbReference type="NCBI Taxonomy" id="509200"/>
    <lineage>
        <taxon>Bacteria</taxon>
        <taxon>Bacillati</taxon>
        <taxon>Actinomycetota</taxon>
        <taxon>Actinomycetes</taxon>
        <taxon>Streptosporangiales</taxon>
        <taxon>Streptosporangiaceae</taxon>
        <taxon>Sphaerisporangium</taxon>
    </lineage>
</organism>
<gene>
    <name evidence="1" type="ORF">DQ384_11135</name>
</gene>
<evidence type="ECO:0000313" key="1">
    <source>
        <dbReference type="EMBL" id="RCG31457.1"/>
    </source>
</evidence>
<accession>A0A367FP12</accession>
<dbReference type="EMBL" id="QOIL01000005">
    <property type="protein sequence ID" value="RCG31457.1"/>
    <property type="molecule type" value="Genomic_DNA"/>
</dbReference>